<evidence type="ECO:0000313" key="2">
    <source>
        <dbReference type="Proteomes" id="UP000663864"/>
    </source>
</evidence>
<comment type="caution">
    <text evidence="1">The sequence shown here is derived from an EMBL/GenBank/DDBJ whole genome shotgun (WGS) entry which is preliminary data.</text>
</comment>
<accession>A0A815X6F3</accession>
<dbReference type="AlphaFoldDB" id="A0A815X6F3"/>
<protein>
    <submittedName>
        <fullName evidence="1">Uncharacterized protein</fullName>
    </submittedName>
</protein>
<gene>
    <name evidence="1" type="ORF">ZHD862_LOCUS39379</name>
</gene>
<organism evidence="1 2">
    <name type="scientific">Rotaria sordida</name>
    <dbReference type="NCBI Taxonomy" id="392033"/>
    <lineage>
        <taxon>Eukaryota</taxon>
        <taxon>Metazoa</taxon>
        <taxon>Spiralia</taxon>
        <taxon>Gnathifera</taxon>
        <taxon>Rotifera</taxon>
        <taxon>Eurotatoria</taxon>
        <taxon>Bdelloidea</taxon>
        <taxon>Philodinida</taxon>
        <taxon>Philodinidae</taxon>
        <taxon>Rotaria</taxon>
    </lineage>
</organism>
<dbReference type="GO" id="GO:0005085">
    <property type="term" value="F:guanyl-nucleotide exchange factor activity"/>
    <property type="evidence" value="ECO:0007669"/>
    <property type="project" value="InterPro"/>
</dbReference>
<dbReference type="InterPro" id="IPR036964">
    <property type="entry name" value="RASGEF_cat_dom_sf"/>
</dbReference>
<proteinExistence type="predicted"/>
<reference evidence="1" key="1">
    <citation type="submission" date="2021-02" db="EMBL/GenBank/DDBJ databases">
        <authorList>
            <person name="Nowell W R."/>
        </authorList>
    </citation>
    <scope>NUCLEOTIDE SEQUENCE</scope>
</reference>
<dbReference type="Proteomes" id="UP000663864">
    <property type="component" value="Unassembled WGS sequence"/>
</dbReference>
<name>A0A815X6F3_9BILA</name>
<sequence>GVHLKDIISLHVALQDRLEYDLINFRKLVQLSITFRTLNNLQESVPPVQPNHDLINLLTVRYFF</sequence>
<dbReference type="SUPFAM" id="SSF48366">
    <property type="entry name" value="Ras GEF"/>
    <property type="match status" value="1"/>
</dbReference>
<dbReference type="GO" id="GO:0007264">
    <property type="term" value="P:small GTPase-mediated signal transduction"/>
    <property type="evidence" value="ECO:0007669"/>
    <property type="project" value="InterPro"/>
</dbReference>
<dbReference type="EMBL" id="CAJNOT010017879">
    <property type="protein sequence ID" value="CAF1552510.1"/>
    <property type="molecule type" value="Genomic_DNA"/>
</dbReference>
<dbReference type="Gene3D" id="1.10.840.10">
    <property type="entry name" value="Ras guanine-nucleotide exchange factors catalytic domain"/>
    <property type="match status" value="1"/>
</dbReference>
<dbReference type="InterPro" id="IPR023578">
    <property type="entry name" value="Ras_GEF_dom_sf"/>
</dbReference>
<feature type="non-terminal residue" evidence="1">
    <location>
        <position position="1"/>
    </location>
</feature>
<evidence type="ECO:0000313" key="1">
    <source>
        <dbReference type="EMBL" id="CAF1552510.1"/>
    </source>
</evidence>